<dbReference type="InterPro" id="IPR036047">
    <property type="entry name" value="F-box-like_dom_sf"/>
</dbReference>
<dbReference type="Pfam" id="PF12937">
    <property type="entry name" value="F-box-like"/>
    <property type="match status" value="1"/>
</dbReference>
<dbReference type="SMART" id="SM00256">
    <property type="entry name" value="FBOX"/>
    <property type="match status" value="1"/>
</dbReference>
<protein>
    <recommendedName>
        <fullName evidence="1">F-box domain-containing protein</fullName>
    </recommendedName>
</protein>
<dbReference type="EMBL" id="HBEY01036225">
    <property type="protein sequence ID" value="CAD8613923.1"/>
    <property type="molecule type" value="Transcribed_RNA"/>
</dbReference>
<sequence length="179" mass="20256">MLVIRRQRARKQLCLETSSTASVCTTLERLPHELLLRIFSYLEPACLTHISEVSRAWAIASGEDELWQGHVPSASLLSLDDQEYESADRTAFCNGALRTWGVSWKVRHELMQTAHRPWVIDCAACQRVSREYEFMVDLLDIVGCHLWGSAEASWTNNGRLASEASLYFDINVLNNCPNG</sequence>
<dbReference type="AlphaFoldDB" id="A0A7S0LIQ4"/>
<feature type="domain" description="F-box" evidence="1">
    <location>
        <begin position="24"/>
        <end position="70"/>
    </location>
</feature>
<evidence type="ECO:0000259" key="1">
    <source>
        <dbReference type="PROSITE" id="PS50181"/>
    </source>
</evidence>
<name>A0A7S0LIQ4_9EUKA</name>
<accession>A0A7S0LIQ4</accession>
<evidence type="ECO:0000313" key="2">
    <source>
        <dbReference type="EMBL" id="CAD8613923.1"/>
    </source>
</evidence>
<dbReference type="Gene3D" id="1.20.1280.50">
    <property type="match status" value="1"/>
</dbReference>
<reference evidence="2" key="1">
    <citation type="submission" date="2021-01" db="EMBL/GenBank/DDBJ databases">
        <authorList>
            <person name="Corre E."/>
            <person name="Pelletier E."/>
            <person name="Niang G."/>
            <person name="Scheremetjew M."/>
            <person name="Finn R."/>
            <person name="Kale V."/>
            <person name="Holt S."/>
            <person name="Cochrane G."/>
            <person name="Meng A."/>
            <person name="Brown T."/>
            <person name="Cohen L."/>
        </authorList>
    </citation>
    <scope>NUCLEOTIDE SEQUENCE</scope>
    <source>
        <strain evidence="2">PLY182g</strain>
    </source>
</reference>
<dbReference type="InterPro" id="IPR001810">
    <property type="entry name" value="F-box_dom"/>
</dbReference>
<dbReference type="SUPFAM" id="SSF81383">
    <property type="entry name" value="F-box domain"/>
    <property type="match status" value="1"/>
</dbReference>
<proteinExistence type="predicted"/>
<dbReference type="PROSITE" id="PS50181">
    <property type="entry name" value="FBOX"/>
    <property type="match status" value="1"/>
</dbReference>
<organism evidence="2">
    <name type="scientific">Coccolithus braarudii</name>
    <dbReference type="NCBI Taxonomy" id="221442"/>
    <lineage>
        <taxon>Eukaryota</taxon>
        <taxon>Haptista</taxon>
        <taxon>Haptophyta</taxon>
        <taxon>Prymnesiophyceae</taxon>
        <taxon>Coccolithales</taxon>
        <taxon>Coccolithaceae</taxon>
        <taxon>Coccolithus</taxon>
    </lineage>
</organism>
<gene>
    <name evidence="2" type="ORF">CPEL01642_LOCUS17303</name>
</gene>